<accession>A0ABP0JUD9</accession>
<evidence type="ECO:0000313" key="2">
    <source>
        <dbReference type="EMBL" id="CAK9017871.1"/>
    </source>
</evidence>
<feature type="compositionally biased region" description="Polar residues" evidence="1">
    <location>
        <begin position="29"/>
        <end position="40"/>
    </location>
</feature>
<evidence type="ECO:0000313" key="3">
    <source>
        <dbReference type="Proteomes" id="UP001642484"/>
    </source>
</evidence>
<proteinExistence type="predicted"/>
<feature type="region of interest" description="Disordered" evidence="1">
    <location>
        <begin position="26"/>
        <end position="51"/>
    </location>
</feature>
<dbReference type="Proteomes" id="UP001642484">
    <property type="component" value="Unassembled WGS sequence"/>
</dbReference>
<protein>
    <submittedName>
        <fullName evidence="2">Uncharacterized protein</fullName>
    </submittedName>
</protein>
<gene>
    <name evidence="2" type="ORF">CCMP2556_LOCUS13035</name>
</gene>
<sequence>MGTHLAATSWTPQRTMTAQSEFCKECSSPLPSTRVKSQAGGSERKASWPKTSQDQTMLTFLFPQKATTVFFFLNPPGPADAFASINQGQGFAAKAPFEQLAEKQLRLPRADEMRQTMYGRAPVTRSMEELPQLPKLSTEGVGLQRGLPMQHLPRGKKKLKSVSADTRYAKRGLGRGGPLFWPENSFCMTMTNLYGLS</sequence>
<keyword evidence="3" id="KW-1185">Reference proteome</keyword>
<evidence type="ECO:0000256" key="1">
    <source>
        <dbReference type="SAM" id="MobiDB-lite"/>
    </source>
</evidence>
<organism evidence="2 3">
    <name type="scientific">Durusdinium trenchii</name>
    <dbReference type="NCBI Taxonomy" id="1381693"/>
    <lineage>
        <taxon>Eukaryota</taxon>
        <taxon>Sar</taxon>
        <taxon>Alveolata</taxon>
        <taxon>Dinophyceae</taxon>
        <taxon>Suessiales</taxon>
        <taxon>Symbiodiniaceae</taxon>
        <taxon>Durusdinium</taxon>
    </lineage>
</organism>
<name>A0ABP0JUD9_9DINO</name>
<reference evidence="2 3" key="1">
    <citation type="submission" date="2024-02" db="EMBL/GenBank/DDBJ databases">
        <authorList>
            <person name="Chen Y."/>
            <person name="Shah S."/>
            <person name="Dougan E. K."/>
            <person name="Thang M."/>
            <person name="Chan C."/>
        </authorList>
    </citation>
    <scope>NUCLEOTIDE SEQUENCE [LARGE SCALE GENOMIC DNA]</scope>
</reference>
<comment type="caution">
    <text evidence="2">The sequence shown here is derived from an EMBL/GenBank/DDBJ whole genome shotgun (WGS) entry which is preliminary data.</text>
</comment>
<dbReference type="EMBL" id="CAXAMN010006524">
    <property type="protein sequence ID" value="CAK9017871.1"/>
    <property type="molecule type" value="Genomic_DNA"/>
</dbReference>